<dbReference type="EMBL" id="CAJNIZ010044833">
    <property type="protein sequence ID" value="CAE7702539.1"/>
    <property type="molecule type" value="Genomic_DNA"/>
</dbReference>
<keyword evidence="3" id="KW-0223">Dioxygenase</keyword>
<dbReference type="Pfam" id="PF13640">
    <property type="entry name" value="2OG-FeII_Oxy_3"/>
    <property type="match status" value="1"/>
</dbReference>
<evidence type="ECO:0000256" key="2">
    <source>
        <dbReference type="ARBA" id="ARBA00022723"/>
    </source>
</evidence>
<dbReference type="GO" id="GO:0004656">
    <property type="term" value="F:procollagen-proline 4-dioxygenase activity"/>
    <property type="evidence" value="ECO:0007669"/>
    <property type="project" value="TreeGrafter"/>
</dbReference>
<protein>
    <recommendedName>
        <fullName evidence="6">Fe2OG dioxygenase domain-containing protein</fullName>
    </recommendedName>
</protein>
<evidence type="ECO:0000256" key="5">
    <source>
        <dbReference type="ARBA" id="ARBA00023004"/>
    </source>
</evidence>
<dbReference type="PROSITE" id="PS51471">
    <property type="entry name" value="FE2OG_OXY"/>
    <property type="match status" value="1"/>
</dbReference>
<keyword evidence="2" id="KW-0479">Metal-binding</keyword>
<dbReference type="PANTHER" id="PTHR10869:SF236">
    <property type="entry name" value="PROLYL 4-HYDROXYLASE ALPHA SUBUNIT DOMAIN-CONTAINING PROTEIN"/>
    <property type="match status" value="1"/>
</dbReference>
<evidence type="ECO:0000256" key="1">
    <source>
        <dbReference type="ARBA" id="ARBA00001961"/>
    </source>
</evidence>
<dbReference type="InterPro" id="IPR006620">
    <property type="entry name" value="Pro_4_hyd_alph"/>
</dbReference>
<accession>A0A812WQV7</accession>
<keyword evidence="8" id="KW-1185">Reference proteome</keyword>
<dbReference type="GO" id="GO:0005506">
    <property type="term" value="F:iron ion binding"/>
    <property type="evidence" value="ECO:0007669"/>
    <property type="project" value="InterPro"/>
</dbReference>
<sequence length="226" mass="24465">MDKCSSAQAEGAKELGDEEASGGCGVLCSYSVTKQWCHSLPCRIPNIFLVPGVLDAEEAAGLVAKAEEAGFELQTSRGPAFGEAIRHHYRISFEDPHFADALWNGGLNQTLAALRVGRRRPTGLNENIRIYKYSGGDVFGQHIDGSNQTSRGKTEFTLLIYLTGEEHELVGGETVFYSGGSEALRVRPVTGQALVHRHGSECLLHESLPVTGGVKYVLRSDVVFSE</sequence>
<evidence type="ECO:0000313" key="7">
    <source>
        <dbReference type="EMBL" id="CAE7702539.1"/>
    </source>
</evidence>
<organism evidence="7 8">
    <name type="scientific">Symbiodinium pilosum</name>
    <name type="common">Dinoflagellate</name>
    <dbReference type="NCBI Taxonomy" id="2952"/>
    <lineage>
        <taxon>Eukaryota</taxon>
        <taxon>Sar</taxon>
        <taxon>Alveolata</taxon>
        <taxon>Dinophyceae</taxon>
        <taxon>Suessiales</taxon>
        <taxon>Symbiodiniaceae</taxon>
        <taxon>Symbiodinium</taxon>
    </lineage>
</organism>
<name>A0A812WQV7_SYMPI</name>
<keyword evidence="5" id="KW-0408">Iron</keyword>
<dbReference type="Proteomes" id="UP000649617">
    <property type="component" value="Unassembled WGS sequence"/>
</dbReference>
<dbReference type="InterPro" id="IPR005123">
    <property type="entry name" value="Oxoglu/Fe-dep_dioxygenase_dom"/>
</dbReference>
<dbReference type="SMART" id="SM00702">
    <property type="entry name" value="P4Hc"/>
    <property type="match status" value="1"/>
</dbReference>
<gene>
    <name evidence="7" type="ORF">SPIL2461_LOCUS19774</name>
</gene>
<evidence type="ECO:0000256" key="3">
    <source>
        <dbReference type="ARBA" id="ARBA00022964"/>
    </source>
</evidence>
<comment type="caution">
    <text evidence="7">The sequence shown here is derived from an EMBL/GenBank/DDBJ whole genome shotgun (WGS) entry which is preliminary data.</text>
</comment>
<dbReference type="GO" id="GO:0005783">
    <property type="term" value="C:endoplasmic reticulum"/>
    <property type="evidence" value="ECO:0007669"/>
    <property type="project" value="TreeGrafter"/>
</dbReference>
<reference evidence="7" key="1">
    <citation type="submission" date="2021-02" db="EMBL/GenBank/DDBJ databases">
        <authorList>
            <person name="Dougan E. K."/>
            <person name="Rhodes N."/>
            <person name="Thang M."/>
            <person name="Chan C."/>
        </authorList>
    </citation>
    <scope>NUCLEOTIDE SEQUENCE</scope>
</reference>
<keyword evidence="4" id="KW-0560">Oxidoreductase</keyword>
<dbReference type="OrthoDB" id="69177at2759"/>
<dbReference type="AlphaFoldDB" id="A0A812WQV7"/>
<evidence type="ECO:0000259" key="6">
    <source>
        <dbReference type="PROSITE" id="PS51471"/>
    </source>
</evidence>
<dbReference type="Gene3D" id="2.60.120.620">
    <property type="entry name" value="q2cbj1_9rhob like domain"/>
    <property type="match status" value="1"/>
</dbReference>
<evidence type="ECO:0000256" key="4">
    <source>
        <dbReference type="ARBA" id="ARBA00023002"/>
    </source>
</evidence>
<feature type="domain" description="Fe2OG dioxygenase" evidence="6">
    <location>
        <begin position="123"/>
        <end position="226"/>
    </location>
</feature>
<dbReference type="InterPro" id="IPR045054">
    <property type="entry name" value="P4HA-like"/>
</dbReference>
<dbReference type="GO" id="GO:0031418">
    <property type="term" value="F:L-ascorbic acid binding"/>
    <property type="evidence" value="ECO:0007669"/>
    <property type="project" value="InterPro"/>
</dbReference>
<proteinExistence type="predicted"/>
<comment type="cofactor">
    <cofactor evidence="1">
        <name>L-ascorbate</name>
        <dbReference type="ChEBI" id="CHEBI:38290"/>
    </cofactor>
</comment>
<dbReference type="InterPro" id="IPR044862">
    <property type="entry name" value="Pro_4_hyd_alph_FE2OG_OXY"/>
</dbReference>
<dbReference type="PANTHER" id="PTHR10869">
    <property type="entry name" value="PROLYL 4-HYDROXYLASE ALPHA SUBUNIT"/>
    <property type="match status" value="1"/>
</dbReference>
<evidence type="ECO:0000313" key="8">
    <source>
        <dbReference type="Proteomes" id="UP000649617"/>
    </source>
</evidence>